<dbReference type="RefSeq" id="WP_167228491.1">
    <property type="nucleotide sequence ID" value="NZ_JAAQPH010000019.1"/>
</dbReference>
<dbReference type="Gene3D" id="3.40.50.720">
    <property type="entry name" value="NAD(P)-binding Rossmann-like Domain"/>
    <property type="match status" value="1"/>
</dbReference>
<dbReference type="SUPFAM" id="SSF51735">
    <property type="entry name" value="NAD(P)-binding Rossmann-fold domains"/>
    <property type="match status" value="1"/>
</dbReference>
<evidence type="ECO:0000313" key="5">
    <source>
        <dbReference type="Proteomes" id="UP000761264"/>
    </source>
</evidence>
<dbReference type="GO" id="GO:0016491">
    <property type="term" value="F:oxidoreductase activity"/>
    <property type="evidence" value="ECO:0007669"/>
    <property type="project" value="UniProtKB-KW"/>
</dbReference>
<protein>
    <submittedName>
        <fullName evidence="4">SDR family oxidoreductase</fullName>
    </submittedName>
</protein>
<dbReference type="PRINTS" id="PR00081">
    <property type="entry name" value="GDHRDH"/>
</dbReference>
<evidence type="ECO:0000256" key="1">
    <source>
        <dbReference type="ARBA" id="ARBA00006484"/>
    </source>
</evidence>
<dbReference type="InterPro" id="IPR002347">
    <property type="entry name" value="SDR_fam"/>
</dbReference>
<dbReference type="EMBL" id="JAAQPH010000019">
    <property type="protein sequence ID" value="NIA71156.1"/>
    <property type="molecule type" value="Genomic_DNA"/>
</dbReference>
<evidence type="ECO:0000256" key="3">
    <source>
        <dbReference type="RuleBase" id="RU000363"/>
    </source>
</evidence>
<dbReference type="PANTHER" id="PTHR43639:SF1">
    <property type="entry name" value="SHORT-CHAIN DEHYDROGENASE_REDUCTASE FAMILY PROTEIN"/>
    <property type="match status" value="1"/>
</dbReference>
<dbReference type="Proteomes" id="UP000761264">
    <property type="component" value="Unassembled WGS sequence"/>
</dbReference>
<dbReference type="Pfam" id="PF00106">
    <property type="entry name" value="adh_short"/>
    <property type="match status" value="1"/>
</dbReference>
<organism evidence="4 5">
    <name type="scientific">Pelagibius litoralis</name>
    <dbReference type="NCBI Taxonomy" id="374515"/>
    <lineage>
        <taxon>Bacteria</taxon>
        <taxon>Pseudomonadati</taxon>
        <taxon>Pseudomonadota</taxon>
        <taxon>Alphaproteobacteria</taxon>
        <taxon>Rhodospirillales</taxon>
        <taxon>Rhodovibrionaceae</taxon>
        <taxon>Pelagibius</taxon>
    </lineage>
</organism>
<gene>
    <name evidence="4" type="ORF">HBA54_21385</name>
</gene>
<accession>A0A967F114</accession>
<comment type="caution">
    <text evidence="4">The sequence shown here is derived from an EMBL/GenBank/DDBJ whole genome shotgun (WGS) entry which is preliminary data.</text>
</comment>
<dbReference type="NCBIfam" id="NF006597">
    <property type="entry name" value="PRK09134.1"/>
    <property type="match status" value="1"/>
</dbReference>
<dbReference type="InterPro" id="IPR036291">
    <property type="entry name" value="NAD(P)-bd_dom_sf"/>
</dbReference>
<dbReference type="AlphaFoldDB" id="A0A967F114"/>
<evidence type="ECO:0000256" key="2">
    <source>
        <dbReference type="ARBA" id="ARBA00023002"/>
    </source>
</evidence>
<proteinExistence type="inferred from homology"/>
<sequence length="262" mass="27567">MTDEADNLPDPLLPSAALITGGARRIGAALVRDLAQRGWAVAVHCHTSAEAAEALCREITQGGGSATPLQADLGDEAAVAGLIERAQQALGPLGLLVNNASIFDYDDAATASRETWQAHLDINLRAPFVLTQGFAAALPAEARGLVVNMLDVRVWNLSPRYLSYTLSKSGLWTLTQTLAQALAPRIRVNGIGLGPTLPSKGQTAEEFDLRCSRLPLQNTPGLDEVCAALQFLLSARSMTGQMVGLDGGDHLTRVDVPPGDGV</sequence>
<reference evidence="4" key="1">
    <citation type="submission" date="2020-03" db="EMBL/GenBank/DDBJ databases">
        <title>Genome of Pelagibius litoralis DSM 21314T.</title>
        <authorList>
            <person name="Wang G."/>
        </authorList>
    </citation>
    <scope>NUCLEOTIDE SEQUENCE</scope>
    <source>
        <strain evidence="4">DSM 21314</strain>
    </source>
</reference>
<name>A0A967F114_9PROT</name>
<dbReference type="PANTHER" id="PTHR43639">
    <property type="entry name" value="OXIDOREDUCTASE, SHORT-CHAIN DEHYDROGENASE/REDUCTASE FAMILY (AFU_ORTHOLOGUE AFUA_5G02870)"/>
    <property type="match status" value="1"/>
</dbReference>
<evidence type="ECO:0000313" key="4">
    <source>
        <dbReference type="EMBL" id="NIA71156.1"/>
    </source>
</evidence>
<comment type="similarity">
    <text evidence="1 3">Belongs to the short-chain dehydrogenases/reductases (SDR) family.</text>
</comment>
<dbReference type="PRINTS" id="PR00080">
    <property type="entry name" value="SDRFAMILY"/>
</dbReference>
<keyword evidence="2" id="KW-0560">Oxidoreductase</keyword>
<keyword evidence="5" id="KW-1185">Reference proteome</keyword>